<evidence type="ECO:0000313" key="2">
    <source>
        <dbReference type="Proteomes" id="UP000289340"/>
    </source>
</evidence>
<reference evidence="1 2" key="1">
    <citation type="submission" date="2018-09" db="EMBL/GenBank/DDBJ databases">
        <title>A high-quality reference genome of wild soybean provides a powerful tool to mine soybean genomes.</title>
        <authorList>
            <person name="Xie M."/>
            <person name="Chung C.Y.L."/>
            <person name="Li M.-W."/>
            <person name="Wong F.-L."/>
            <person name="Chan T.-F."/>
            <person name="Lam H.-M."/>
        </authorList>
    </citation>
    <scope>NUCLEOTIDE SEQUENCE [LARGE SCALE GENOMIC DNA]</scope>
    <source>
        <strain evidence="2">cv. W05</strain>
        <tissue evidence="1">Hypocotyl of etiolated seedlings</tissue>
    </source>
</reference>
<sequence length="199" mass="22542">EDVKLKECKGVFKLWWNAGDDETKEFALDSQPVELYNYYVNTNNVVNVYVEVLNGSGNEVATVGNEKCTSEEERETGVDDGFGSDDELLVNLIKNKLPRIEDSTARPSGDVRSIVIDGELSERYETEELDSVGFESDDGDKHKFIMDDVRFKYGIRISLVVAWKARMIARATMDRDVVRQYSLLEAFGIGADFKSNESW</sequence>
<name>A0A445GUI8_GLYSO</name>
<evidence type="ECO:0000313" key="1">
    <source>
        <dbReference type="EMBL" id="RZB64948.1"/>
    </source>
</evidence>
<keyword evidence="2" id="KW-1185">Reference proteome</keyword>
<dbReference type="EMBL" id="QZWG01000015">
    <property type="protein sequence ID" value="RZB64948.1"/>
    <property type="molecule type" value="Genomic_DNA"/>
</dbReference>
<gene>
    <name evidence="1" type="ORF">D0Y65_041133</name>
</gene>
<comment type="caution">
    <text evidence="1">The sequence shown here is derived from an EMBL/GenBank/DDBJ whole genome shotgun (WGS) entry which is preliminary data.</text>
</comment>
<dbReference type="AlphaFoldDB" id="A0A445GUI8"/>
<proteinExistence type="predicted"/>
<protein>
    <submittedName>
        <fullName evidence="1">Uncharacterized protein</fullName>
    </submittedName>
</protein>
<dbReference type="Proteomes" id="UP000289340">
    <property type="component" value="Chromosome 15"/>
</dbReference>
<organism evidence="1 2">
    <name type="scientific">Glycine soja</name>
    <name type="common">Wild soybean</name>
    <dbReference type="NCBI Taxonomy" id="3848"/>
    <lineage>
        <taxon>Eukaryota</taxon>
        <taxon>Viridiplantae</taxon>
        <taxon>Streptophyta</taxon>
        <taxon>Embryophyta</taxon>
        <taxon>Tracheophyta</taxon>
        <taxon>Spermatophyta</taxon>
        <taxon>Magnoliopsida</taxon>
        <taxon>eudicotyledons</taxon>
        <taxon>Gunneridae</taxon>
        <taxon>Pentapetalae</taxon>
        <taxon>rosids</taxon>
        <taxon>fabids</taxon>
        <taxon>Fabales</taxon>
        <taxon>Fabaceae</taxon>
        <taxon>Papilionoideae</taxon>
        <taxon>50 kb inversion clade</taxon>
        <taxon>NPAAA clade</taxon>
        <taxon>indigoferoid/millettioid clade</taxon>
        <taxon>Phaseoleae</taxon>
        <taxon>Glycine</taxon>
        <taxon>Glycine subgen. Soja</taxon>
    </lineage>
</organism>
<feature type="non-terminal residue" evidence="1">
    <location>
        <position position="1"/>
    </location>
</feature>
<accession>A0A445GUI8</accession>